<proteinExistence type="predicted"/>
<name>A0A518BGQ7_9BACT</name>
<dbReference type="KEGG" id="pbap:Pla133_12330"/>
<dbReference type="Proteomes" id="UP000316921">
    <property type="component" value="Chromosome"/>
</dbReference>
<reference evidence="1 2" key="1">
    <citation type="submission" date="2019-02" db="EMBL/GenBank/DDBJ databases">
        <title>Deep-cultivation of Planctomycetes and their phenomic and genomic characterization uncovers novel biology.</title>
        <authorList>
            <person name="Wiegand S."/>
            <person name="Jogler M."/>
            <person name="Boedeker C."/>
            <person name="Pinto D."/>
            <person name="Vollmers J."/>
            <person name="Rivas-Marin E."/>
            <person name="Kohn T."/>
            <person name="Peeters S.H."/>
            <person name="Heuer A."/>
            <person name="Rast P."/>
            <person name="Oberbeckmann S."/>
            <person name="Bunk B."/>
            <person name="Jeske O."/>
            <person name="Meyerdierks A."/>
            <person name="Storesund J.E."/>
            <person name="Kallscheuer N."/>
            <person name="Luecker S."/>
            <person name="Lage O.M."/>
            <person name="Pohl T."/>
            <person name="Merkel B.J."/>
            <person name="Hornburger P."/>
            <person name="Mueller R.-W."/>
            <person name="Bruemmer F."/>
            <person name="Labrenz M."/>
            <person name="Spormann A.M."/>
            <person name="Op den Camp H."/>
            <person name="Overmann J."/>
            <person name="Amann R."/>
            <person name="Jetten M.S.M."/>
            <person name="Mascher T."/>
            <person name="Medema M.H."/>
            <person name="Devos D.P."/>
            <person name="Kaster A.-K."/>
            <person name="Ovreas L."/>
            <person name="Rohde M."/>
            <person name="Galperin M.Y."/>
            <person name="Jogler C."/>
        </authorList>
    </citation>
    <scope>NUCLEOTIDE SEQUENCE [LARGE SCALE GENOMIC DNA]</scope>
    <source>
        <strain evidence="1 2">Pla133</strain>
    </source>
</reference>
<dbReference type="RefSeq" id="WP_145063481.1">
    <property type="nucleotide sequence ID" value="NZ_CP036287.1"/>
</dbReference>
<sequence length="65" mass="7005">MNSVEGIDRLHMSGARAVFVLEPGSDLDQAAIAAAFEDRGMQLESLEYVQRPRARGVVTVDTGVT</sequence>
<organism evidence="1 2">
    <name type="scientific">Engelhardtia mirabilis</name>
    <dbReference type="NCBI Taxonomy" id="2528011"/>
    <lineage>
        <taxon>Bacteria</taxon>
        <taxon>Pseudomonadati</taxon>
        <taxon>Planctomycetota</taxon>
        <taxon>Planctomycetia</taxon>
        <taxon>Planctomycetia incertae sedis</taxon>
        <taxon>Engelhardtia</taxon>
    </lineage>
</organism>
<gene>
    <name evidence="1" type="ORF">Pla133_12330</name>
</gene>
<dbReference type="EMBL" id="CP036287">
    <property type="protein sequence ID" value="QDU66167.1"/>
    <property type="molecule type" value="Genomic_DNA"/>
</dbReference>
<evidence type="ECO:0000313" key="1">
    <source>
        <dbReference type="EMBL" id="QDU66167.1"/>
    </source>
</evidence>
<dbReference type="AlphaFoldDB" id="A0A518BGQ7"/>
<evidence type="ECO:0000313" key="2">
    <source>
        <dbReference type="Proteomes" id="UP000316921"/>
    </source>
</evidence>
<accession>A0A518BGQ7</accession>
<keyword evidence="2" id="KW-1185">Reference proteome</keyword>
<protein>
    <submittedName>
        <fullName evidence="1">Uncharacterized protein</fullName>
    </submittedName>
</protein>